<proteinExistence type="predicted"/>
<feature type="region of interest" description="Disordered" evidence="1">
    <location>
        <begin position="206"/>
        <end position="227"/>
    </location>
</feature>
<organism evidence="2 3">
    <name type="scientific">Gnathostoma spinigerum</name>
    <dbReference type="NCBI Taxonomy" id="75299"/>
    <lineage>
        <taxon>Eukaryota</taxon>
        <taxon>Metazoa</taxon>
        <taxon>Ecdysozoa</taxon>
        <taxon>Nematoda</taxon>
        <taxon>Chromadorea</taxon>
        <taxon>Rhabditida</taxon>
        <taxon>Spirurina</taxon>
        <taxon>Gnathostomatomorpha</taxon>
        <taxon>Gnathostomatoidea</taxon>
        <taxon>Gnathostomatidae</taxon>
        <taxon>Gnathostoma</taxon>
    </lineage>
</organism>
<dbReference type="AlphaFoldDB" id="A0ABD6EM94"/>
<evidence type="ECO:0000256" key="1">
    <source>
        <dbReference type="SAM" id="MobiDB-lite"/>
    </source>
</evidence>
<keyword evidence="3" id="KW-1185">Reference proteome</keyword>
<reference evidence="2 3" key="1">
    <citation type="submission" date="2024-08" db="EMBL/GenBank/DDBJ databases">
        <title>Gnathostoma spinigerum genome.</title>
        <authorList>
            <person name="Gonzalez-Bertolin B."/>
            <person name="Monzon S."/>
            <person name="Zaballos A."/>
            <person name="Jimenez P."/>
            <person name="Dekumyoy P."/>
            <person name="Varona S."/>
            <person name="Cuesta I."/>
            <person name="Sumanam S."/>
            <person name="Adisakwattana P."/>
            <person name="Gasser R.B."/>
            <person name="Hernandez-Gonzalez A."/>
            <person name="Young N.D."/>
            <person name="Perteguer M.J."/>
        </authorList>
    </citation>
    <scope>NUCLEOTIDE SEQUENCE [LARGE SCALE GENOMIC DNA]</scope>
    <source>
        <strain evidence="2">AL3</strain>
        <tissue evidence="2">Liver</tissue>
    </source>
</reference>
<evidence type="ECO:0000313" key="2">
    <source>
        <dbReference type="EMBL" id="MFH4977837.1"/>
    </source>
</evidence>
<feature type="compositionally biased region" description="Polar residues" evidence="1">
    <location>
        <begin position="53"/>
        <end position="65"/>
    </location>
</feature>
<accession>A0ABD6EM94</accession>
<dbReference type="Proteomes" id="UP001608902">
    <property type="component" value="Unassembled WGS sequence"/>
</dbReference>
<evidence type="ECO:0000313" key="3">
    <source>
        <dbReference type="Proteomes" id="UP001608902"/>
    </source>
</evidence>
<feature type="compositionally biased region" description="Polar residues" evidence="1">
    <location>
        <begin position="206"/>
        <end position="226"/>
    </location>
</feature>
<dbReference type="EMBL" id="JBGFUD010002657">
    <property type="protein sequence ID" value="MFH4977837.1"/>
    <property type="molecule type" value="Genomic_DNA"/>
</dbReference>
<feature type="region of interest" description="Disordered" evidence="1">
    <location>
        <begin position="45"/>
        <end position="65"/>
    </location>
</feature>
<gene>
    <name evidence="2" type="ORF">AB6A40_004546</name>
</gene>
<name>A0ABD6EM94_9BILA</name>
<comment type="caution">
    <text evidence="2">The sequence shown here is derived from an EMBL/GenBank/DDBJ whole genome shotgun (WGS) entry which is preliminary data.</text>
</comment>
<sequence>MLTEERFSQLRRERRAGYIEKAYSSTDASASFRFQCETSSCGYRGPSMRKGSENPNSLVSTTNRVTPSNEHVTQQLVEVASSECSCCSASVRDNSAITDNVVVPKIQLSENEEVACQHRMPAVAVVSISCPPISAAVSCTSEGIRNSHGMVSDARREYIGKRAKNIREMFATLIQSMKINAYLARCSERAYGELVRFVLRMRTGQTPSSVSKRSVESPTGSSSASRETLLLASKRSSVSPTSTTCVSSPYPLNINGKISSSPPLSTPAIPLRTI</sequence>
<protein>
    <submittedName>
        <fullName evidence="2">Uncharacterized protein</fullName>
    </submittedName>
</protein>